<organism evidence="2">
    <name type="scientific">Rhizophora mucronata</name>
    <name type="common">Asiatic mangrove</name>
    <dbReference type="NCBI Taxonomy" id="61149"/>
    <lineage>
        <taxon>Eukaryota</taxon>
        <taxon>Viridiplantae</taxon>
        <taxon>Streptophyta</taxon>
        <taxon>Embryophyta</taxon>
        <taxon>Tracheophyta</taxon>
        <taxon>Spermatophyta</taxon>
        <taxon>Magnoliopsida</taxon>
        <taxon>eudicotyledons</taxon>
        <taxon>Gunneridae</taxon>
        <taxon>Pentapetalae</taxon>
        <taxon>rosids</taxon>
        <taxon>fabids</taxon>
        <taxon>Malpighiales</taxon>
        <taxon>Rhizophoraceae</taxon>
        <taxon>Rhizophora</taxon>
    </lineage>
</organism>
<accession>A0A2P2PXJ4</accession>
<evidence type="ECO:0000256" key="1">
    <source>
        <dbReference type="SAM" id="MobiDB-lite"/>
    </source>
</evidence>
<protein>
    <submittedName>
        <fullName evidence="2">Uncharacterized protein</fullName>
    </submittedName>
</protein>
<dbReference type="EMBL" id="GGEC01078946">
    <property type="protein sequence ID" value="MBX59430.1"/>
    <property type="molecule type" value="Transcribed_RNA"/>
</dbReference>
<evidence type="ECO:0000313" key="2">
    <source>
        <dbReference type="EMBL" id="MBX59430.1"/>
    </source>
</evidence>
<dbReference type="AlphaFoldDB" id="A0A2P2PXJ4"/>
<name>A0A2P2PXJ4_RHIMU</name>
<reference evidence="2" key="1">
    <citation type="submission" date="2018-02" db="EMBL/GenBank/DDBJ databases">
        <title>Rhizophora mucronata_Transcriptome.</title>
        <authorList>
            <person name="Meera S.P."/>
            <person name="Sreeshan A."/>
            <person name="Augustine A."/>
        </authorList>
    </citation>
    <scope>NUCLEOTIDE SEQUENCE</scope>
    <source>
        <tissue evidence="2">Leaf</tissue>
    </source>
</reference>
<proteinExistence type="predicted"/>
<feature type="region of interest" description="Disordered" evidence="1">
    <location>
        <begin position="1"/>
        <end position="40"/>
    </location>
</feature>
<sequence>MLHPPNPTSPGDITIVKRESLPKHAKQTSFIPKASREEIA</sequence>